<dbReference type="Pfam" id="PF03412">
    <property type="entry name" value="Peptidase_C39"/>
    <property type="match status" value="1"/>
</dbReference>
<dbReference type="GO" id="GO:0140359">
    <property type="term" value="F:ABC-type transporter activity"/>
    <property type="evidence" value="ECO:0007669"/>
    <property type="project" value="InterPro"/>
</dbReference>
<accession>Q3BK95</accession>
<feature type="transmembrane region" description="Helical" evidence="9">
    <location>
        <begin position="164"/>
        <end position="186"/>
    </location>
</feature>
<evidence type="ECO:0000256" key="9">
    <source>
        <dbReference type="SAM" id="Phobius"/>
    </source>
</evidence>
<evidence type="ECO:0000259" key="11">
    <source>
        <dbReference type="PROSITE" id="PS50929"/>
    </source>
</evidence>
<dbReference type="SUPFAM" id="SSF52540">
    <property type="entry name" value="P-loop containing nucleoside triphosphate hydrolases"/>
    <property type="match status" value="1"/>
</dbReference>
<dbReference type="GO" id="GO:0016887">
    <property type="term" value="F:ATP hydrolysis activity"/>
    <property type="evidence" value="ECO:0007669"/>
    <property type="project" value="InterPro"/>
</dbReference>
<dbReference type="PROSITE" id="PS50893">
    <property type="entry name" value="ABC_TRANSPORTER_2"/>
    <property type="match status" value="1"/>
</dbReference>
<keyword evidence="6" id="KW-0067">ATP-binding</keyword>
<evidence type="ECO:0000313" key="14">
    <source>
        <dbReference type="EMBL" id="CAM78041.1"/>
    </source>
</evidence>
<dbReference type="EMBL" id="AM085146">
    <property type="protein sequence ID" value="CAJ30134.1"/>
    <property type="molecule type" value="Genomic_DNA"/>
</dbReference>
<sequence length="738" mass="81137">MLLFGGTLMTIATDAANAPPDPGLACLAMLARFFEKPCDYDQLRHAHGDPGKAADEVDLLRHAKGIGFKASAISSDFTRLARTPLPCLARHRDGGWFILAKVAEGKVLIQDPRVGRPEELTAEQLDERWDGRLLLVATRAQMAALGSHFDLTWFIPAVVKYRKLFGEVLIASFFLQLFGLISPLFFQVVTDKVLVHRALTSLDVLMIALIAVGLFEVVLGYLRTYLFSHTTNRVDVELGARLFRHLLALPIAYHGARRVGDTVARVRELENIRSFLTGSALTLVMDLLFTVVFFAVMFWYAPLLAWIVVGSLPFYIGLSILATPVLKTMTEEKFKRGAENQALLVETCNGMETVKALAVEPQMQRKWEEQLAAYVQISFKSANFNALAGQGVQSIQKVSMALTLWFGASLVMEGELTIGGLVAFNMLAGRVSQPILRLAQLWQDFQQMRISVDRLGDILNAKPEPSAAARAAPPPLKGMMEFKEVVFRYRPDRPPVLKGIALTVPAGQVVGIVGPSGSGKSTLTKLIQRLYLPETGRITVDGMDLAALDPAWLRRQIGVVLQENWLFNRSVKDNIALADPSISVDRVIAAAKVAGAHDFIAELPEGYDTILGERGGSLSGGQRQRVAIARALVTNPRILIFDEATSALDYESEKAIQDNMRDICADRTVFIIAHRLSTVRDADRIIVIDKGEIVEDGSHAELINTEGGRYAHLWQAQTGTVQVIRRPVALKMAEGGLP</sequence>
<evidence type="ECO:0000256" key="5">
    <source>
        <dbReference type="ARBA" id="ARBA00022741"/>
    </source>
</evidence>
<keyword evidence="5" id="KW-0547">Nucleotide-binding</keyword>
<evidence type="ECO:0000259" key="12">
    <source>
        <dbReference type="PROSITE" id="PS50990"/>
    </source>
</evidence>
<dbReference type="PANTHER" id="PTHR24221">
    <property type="entry name" value="ATP-BINDING CASSETTE SUB-FAMILY B"/>
    <property type="match status" value="1"/>
</dbReference>
<feature type="domain" description="ABC transmembrane type-1" evidence="11">
    <location>
        <begin position="168"/>
        <end position="447"/>
    </location>
</feature>
<keyword evidence="7 9" id="KW-1133">Transmembrane helix</keyword>
<feature type="domain" description="ABC transporter" evidence="10">
    <location>
        <begin position="480"/>
        <end position="715"/>
    </location>
</feature>
<dbReference type="GO" id="GO:0030256">
    <property type="term" value="C:type I protein secretion system complex"/>
    <property type="evidence" value="ECO:0007669"/>
    <property type="project" value="InterPro"/>
</dbReference>
<evidence type="ECO:0000256" key="2">
    <source>
        <dbReference type="ARBA" id="ARBA00022448"/>
    </source>
</evidence>
<dbReference type="PANTHER" id="PTHR24221:SF647">
    <property type="entry name" value="BLL6336 PROTEIN"/>
    <property type="match status" value="1"/>
</dbReference>
<dbReference type="InterPro" id="IPR011527">
    <property type="entry name" value="ABC1_TM_dom"/>
</dbReference>
<dbReference type="InterPro" id="IPR039421">
    <property type="entry name" value="Type_1_exporter"/>
</dbReference>
<evidence type="ECO:0000256" key="6">
    <source>
        <dbReference type="ARBA" id="ARBA00022840"/>
    </source>
</evidence>
<dbReference type="FunFam" id="1.20.1560.10:FF:000056">
    <property type="entry name" value="Alpha-hemolysin translocation ATP-binding protein HlyB"/>
    <property type="match status" value="1"/>
</dbReference>
<dbReference type="Gene3D" id="3.40.50.300">
    <property type="entry name" value="P-loop containing nucleotide triphosphate hydrolases"/>
    <property type="match status" value="1"/>
</dbReference>
<dbReference type="InterPro" id="IPR017871">
    <property type="entry name" value="ABC_transporter-like_CS"/>
</dbReference>
<keyword evidence="2" id="KW-0813">Transport</keyword>
<dbReference type="Gene3D" id="1.20.1560.10">
    <property type="entry name" value="ABC transporter type 1, transmembrane domain"/>
    <property type="match status" value="1"/>
</dbReference>
<organism evidence="13">
    <name type="scientific">Magnetospirillum gryphiswaldense</name>
    <dbReference type="NCBI Taxonomy" id="55518"/>
    <lineage>
        <taxon>Bacteria</taxon>
        <taxon>Pseudomonadati</taxon>
        <taxon>Pseudomonadota</taxon>
        <taxon>Alphaproteobacteria</taxon>
        <taxon>Rhodospirillales</taxon>
        <taxon>Rhodospirillaceae</taxon>
        <taxon>Magnetospirillum</taxon>
    </lineage>
</organism>
<evidence type="ECO:0000256" key="1">
    <source>
        <dbReference type="ARBA" id="ARBA00004651"/>
    </source>
</evidence>
<dbReference type="PROSITE" id="PS00211">
    <property type="entry name" value="ABC_TRANSPORTER_1"/>
    <property type="match status" value="1"/>
</dbReference>
<name>Q3BK95_9PROT</name>
<dbReference type="InterPro" id="IPR039395">
    <property type="entry name" value="Peptidase_C39-like_A"/>
</dbReference>
<dbReference type="InterPro" id="IPR010132">
    <property type="entry name" value="ATPase_T1SS_HlyB"/>
</dbReference>
<dbReference type="GO" id="GO:0030253">
    <property type="term" value="P:protein secretion by the type I secretion system"/>
    <property type="evidence" value="ECO:0007669"/>
    <property type="project" value="InterPro"/>
</dbReference>
<dbReference type="GO" id="GO:0006508">
    <property type="term" value="P:proteolysis"/>
    <property type="evidence" value="ECO:0007669"/>
    <property type="project" value="InterPro"/>
</dbReference>
<evidence type="ECO:0000256" key="7">
    <source>
        <dbReference type="ARBA" id="ARBA00022989"/>
    </source>
</evidence>
<dbReference type="CDD" id="cd18588">
    <property type="entry name" value="ABC_6TM_CyaB_HlyB_like"/>
    <property type="match status" value="1"/>
</dbReference>
<feature type="transmembrane region" description="Helical" evidence="9">
    <location>
        <begin position="198"/>
        <end position="222"/>
    </location>
</feature>
<dbReference type="AlphaFoldDB" id="Q3BK95"/>
<evidence type="ECO:0000259" key="10">
    <source>
        <dbReference type="PROSITE" id="PS50893"/>
    </source>
</evidence>
<dbReference type="GO" id="GO:0034040">
    <property type="term" value="F:ATPase-coupled lipid transmembrane transporter activity"/>
    <property type="evidence" value="ECO:0007669"/>
    <property type="project" value="TreeGrafter"/>
</dbReference>
<keyword evidence="8 9" id="KW-0472">Membrane</keyword>
<dbReference type="Gene3D" id="3.90.70.10">
    <property type="entry name" value="Cysteine proteinases"/>
    <property type="match status" value="1"/>
</dbReference>
<dbReference type="InterPro" id="IPR003439">
    <property type="entry name" value="ABC_transporter-like_ATP-bd"/>
</dbReference>
<reference evidence="14" key="2">
    <citation type="journal article" date="2007" name="J. Bacteriol.">
        <title>Comparative genome analysis of four magnetotactic bacteria reveals a complex set of group-specific genes implicated in magnetosome biomineralization and function.</title>
        <authorList>
            <person name="Richter M."/>
            <person name="Kube M."/>
            <person name="Bazylinski D.A."/>
            <person name="Lombardot T."/>
            <person name="Gloeckner F.O."/>
            <person name="Reinhardt R."/>
            <person name="Schueler D."/>
        </authorList>
    </citation>
    <scope>NUCLEOTIDE SEQUENCE</scope>
    <source>
        <strain evidence="14">MSR-1</strain>
    </source>
</reference>
<dbReference type="InterPro" id="IPR036640">
    <property type="entry name" value="ABC1_TM_sf"/>
</dbReference>
<dbReference type="Pfam" id="PF00664">
    <property type="entry name" value="ABC_membrane"/>
    <property type="match status" value="1"/>
</dbReference>
<dbReference type="FunFam" id="3.40.50.300:FF:000299">
    <property type="entry name" value="ABC transporter ATP-binding protein/permease"/>
    <property type="match status" value="1"/>
</dbReference>
<evidence type="ECO:0000256" key="4">
    <source>
        <dbReference type="ARBA" id="ARBA00022692"/>
    </source>
</evidence>
<keyword evidence="4 9" id="KW-0812">Transmembrane</keyword>
<dbReference type="GO" id="GO:0005524">
    <property type="term" value="F:ATP binding"/>
    <property type="evidence" value="ECO:0007669"/>
    <property type="project" value="UniProtKB-KW"/>
</dbReference>
<evidence type="ECO:0000256" key="3">
    <source>
        <dbReference type="ARBA" id="ARBA00022475"/>
    </source>
</evidence>
<feature type="transmembrane region" description="Helical" evidence="9">
    <location>
        <begin position="275"/>
        <end position="300"/>
    </location>
</feature>
<gene>
    <name evidence="13" type="primary">hlyB</name>
    <name evidence="13" type="ORF">mgI511</name>
    <name evidence="14" type="ORF">MGR_4109</name>
</gene>
<comment type="subcellular location">
    <subcellularLocation>
        <location evidence="1">Cell membrane</location>
        <topology evidence="1">Multi-pass membrane protein</topology>
    </subcellularLocation>
</comment>
<feature type="domain" description="Peptidase C39" evidence="12">
    <location>
        <begin position="15"/>
        <end position="136"/>
    </location>
</feature>
<dbReference type="GO" id="GO:0005886">
    <property type="term" value="C:plasma membrane"/>
    <property type="evidence" value="ECO:0007669"/>
    <property type="project" value="UniProtKB-SubCell"/>
</dbReference>
<dbReference type="EMBL" id="CU459003">
    <property type="protein sequence ID" value="CAM78041.1"/>
    <property type="molecule type" value="Genomic_DNA"/>
</dbReference>
<dbReference type="PROSITE" id="PS50990">
    <property type="entry name" value="PEPTIDASE_C39"/>
    <property type="match status" value="1"/>
</dbReference>
<reference evidence="13" key="1">
    <citation type="journal article" date="2005" name="J. Bacteriol.">
        <title>A hypervariable 130-kilobase genomic region of Magnetospirillum gryphiswaldense comprises a magnetosome island which undergoes frequent rearrangements during stationary growth.</title>
        <authorList>
            <person name="Ullrich S."/>
            <person name="Kube M."/>
            <person name="Schuebbe S."/>
            <person name="Reinhardt R."/>
            <person name="Schueler D."/>
        </authorList>
    </citation>
    <scope>NUCLEOTIDE SEQUENCE</scope>
    <source>
        <strain evidence="13">MSR-1</strain>
    </source>
</reference>
<protein>
    <submittedName>
        <fullName evidence="13 14">Type I secretion system ATPase, HlyB</fullName>
    </submittedName>
</protein>
<dbReference type="Pfam" id="PF00005">
    <property type="entry name" value="ABC_tran"/>
    <property type="match status" value="1"/>
</dbReference>
<dbReference type="GO" id="GO:0008233">
    <property type="term" value="F:peptidase activity"/>
    <property type="evidence" value="ECO:0007669"/>
    <property type="project" value="InterPro"/>
</dbReference>
<feature type="transmembrane region" description="Helical" evidence="9">
    <location>
        <begin position="306"/>
        <end position="326"/>
    </location>
</feature>
<dbReference type="SMART" id="SM00382">
    <property type="entry name" value="AAA"/>
    <property type="match status" value="1"/>
</dbReference>
<evidence type="ECO:0000313" key="13">
    <source>
        <dbReference type="EMBL" id="CAJ30134.1"/>
    </source>
</evidence>
<dbReference type="InterPro" id="IPR027417">
    <property type="entry name" value="P-loop_NTPase"/>
</dbReference>
<dbReference type="CDD" id="cd02417">
    <property type="entry name" value="Peptidase_C39_likeA"/>
    <property type="match status" value="1"/>
</dbReference>
<dbReference type="InterPro" id="IPR005074">
    <property type="entry name" value="Peptidase_C39"/>
</dbReference>
<dbReference type="InterPro" id="IPR003593">
    <property type="entry name" value="AAA+_ATPase"/>
</dbReference>
<dbReference type="SUPFAM" id="SSF90123">
    <property type="entry name" value="ABC transporter transmembrane region"/>
    <property type="match status" value="1"/>
</dbReference>
<dbReference type="NCBIfam" id="TIGR01846">
    <property type="entry name" value="type_I_sec_HlyB"/>
    <property type="match status" value="1"/>
</dbReference>
<keyword evidence="3" id="KW-1003">Cell membrane</keyword>
<dbReference type="PROSITE" id="PS50929">
    <property type="entry name" value="ABC_TM1F"/>
    <property type="match status" value="1"/>
</dbReference>
<proteinExistence type="predicted"/>
<evidence type="ECO:0000256" key="8">
    <source>
        <dbReference type="ARBA" id="ARBA00023136"/>
    </source>
</evidence>